<accession>A0AAW1DA75</accession>
<evidence type="ECO:0000313" key="2">
    <source>
        <dbReference type="Proteomes" id="UP001461498"/>
    </source>
</evidence>
<comment type="caution">
    <text evidence="1">The sequence shown here is derived from an EMBL/GenBank/DDBJ whole genome shotgun (WGS) entry which is preliminary data.</text>
</comment>
<name>A0AAW1DA75_9HEMI</name>
<keyword evidence="2" id="KW-1185">Reference proteome</keyword>
<proteinExistence type="predicted"/>
<dbReference type="EMBL" id="JAPXFL010000004">
    <property type="protein sequence ID" value="KAK9507347.1"/>
    <property type="molecule type" value="Genomic_DNA"/>
</dbReference>
<protein>
    <submittedName>
        <fullName evidence="1">Uncharacterized protein</fullName>
    </submittedName>
</protein>
<gene>
    <name evidence="1" type="ORF">O3M35_007223</name>
</gene>
<reference evidence="1 2" key="1">
    <citation type="submission" date="2022-12" db="EMBL/GenBank/DDBJ databases">
        <title>Chromosome-level genome assembly of true bugs.</title>
        <authorList>
            <person name="Ma L."/>
            <person name="Li H."/>
        </authorList>
    </citation>
    <scope>NUCLEOTIDE SEQUENCE [LARGE SCALE GENOMIC DNA]</scope>
    <source>
        <strain evidence="1">Lab_2022b</strain>
    </source>
</reference>
<sequence>MCISIKRDGREREGLVGPEPFCGVSKSQIRGAILKWTKVKSHALWTSTQGLRQSKFFIKGRSARFTADLLSQDRRTVRMLIELLASHCRLNKHMSNMRLADDDQYRFCLENDET</sequence>
<dbReference type="AlphaFoldDB" id="A0AAW1DA75"/>
<dbReference type="Proteomes" id="UP001461498">
    <property type="component" value="Unassembled WGS sequence"/>
</dbReference>
<organism evidence="1 2">
    <name type="scientific">Rhynocoris fuscipes</name>
    <dbReference type="NCBI Taxonomy" id="488301"/>
    <lineage>
        <taxon>Eukaryota</taxon>
        <taxon>Metazoa</taxon>
        <taxon>Ecdysozoa</taxon>
        <taxon>Arthropoda</taxon>
        <taxon>Hexapoda</taxon>
        <taxon>Insecta</taxon>
        <taxon>Pterygota</taxon>
        <taxon>Neoptera</taxon>
        <taxon>Paraneoptera</taxon>
        <taxon>Hemiptera</taxon>
        <taxon>Heteroptera</taxon>
        <taxon>Panheteroptera</taxon>
        <taxon>Cimicomorpha</taxon>
        <taxon>Reduviidae</taxon>
        <taxon>Harpactorinae</taxon>
        <taxon>Harpactorini</taxon>
        <taxon>Rhynocoris</taxon>
    </lineage>
</organism>
<evidence type="ECO:0000313" key="1">
    <source>
        <dbReference type="EMBL" id="KAK9507347.1"/>
    </source>
</evidence>